<keyword evidence="3" id="KW-1185">Reference proteome</keyword>
<accession>A0A9P9JLS3</accession>
<gene>
    <name evidence="2" type="ORF">BKA55DRAFT_527140</name>
</gene>
<dbReference type="AlphaFoldDB" id="A0A9P9JLS3"/>
<protein>
    <submittedName>
        <fullName evidence="2">Uncharacterized protein</fullName>
    </submittedName>
</protein>
<keyword evidence="1" id="KW-0732">Signal</keyword>
<reference evidence="2" key="1">
    <citation type="journal article" date="2021" name="Nat. Commun.">
        <title>Genetic determinants of endophytism in the Arabidopsis root mycobiome.</title>
        <authorList>
            <person name="Mesny F."/>
            <person name="Miyauchi S."/>
            <person name="Thiergart T."/>
            <person name="Pickel B."/>
            <person name="Atanasova L."/>
            <person name="Karlsson M."/>
            <person name="Huettel B."/>
            <person name="Barry K.W."/>
            <person name="Haridas S."/>
            <person name="Chen C."/>
            <person name="Bauer D."/>
            <person name="Andreopoulos W."/>
            <person name="Pangilinan J."/>
            <person name="LaButti K."/>
            <person name="Riley R."/>
            <person name="Lipzen A."/>
            <person name="Clum A."/>
            <person name="Drula E."/>
            <person name="Henrissat B."/>
            <person name="Kohler A."/>
            <person name="Grigoriev I.V."/>
            <person name="Martin F.M."/>
            <person name="Hacquard S."/>
        </authorList>
    </citation>
    <scope>NUCLEOTIDE SEQUENCE</scope>
    <source>
        <strain evidence="2">MPI-CAGE-AT-0023</strain>
    </source>
</reference>
<dbReference type="RefSeq" id="XP_046042661.1">
    <property type="nucleotide sequence ID" value="XM_046188904.1"/>
</dbReference>
<evidence type="ECO:0000313" key="3">
    <source>
        <dbReference type="Proteomes" id="UP000720189"/>
    </source>
</evidence>
<comment type="caution">
    <text evidence="2">The sequence shown here is derived from an EMBL/GenBank/DDBJ whole genome shotgun (WGS) entry which is preliminary data.</text>
</comment>
<evidence type="ECO:0000313" key="2">
    <source>
        <dbReference type="EMBL" id="KAH7227230.1"/>
    </source>
</evidence>
<feature type="signal peptide" evidence="1">
    <location>
        <begin position="1"/>
        <end position="23"/>
    </location>
</feature>
<proteinExistence type="predicted"/>
<name>A0A9P9JLS3_FUSRE</name>
<dbReference type="OrthoDB" id="4845846at2759"/>
<feature type="non-terminal residue" evidence="2">
    <location>
        <position position="1"/>
    </location>
</feature>
<evidence type="ECO:0000256" key="1">
    <source>
        <dbReference type="SAM" id="SignalP"/>
    </source>
</evidence>
<dbReference type="Proteomes" id="UP000720189">
    <property type="component" value="Unassembled WGS sequence"/>
</dbReference>
<sequence>FWDFLKLLFQFCISLSTKSFLNGQASSTILIYFSGILGFSDNSRQFLLARPYCPQLSCLVYVQRLLFLEYALPLHPYHTLGIQQRPQEQQLEQLNDIRGRYMVASSQTALAE</sequence>
<dbReference type="EMBL" id="JAGMUX010000025">
    <property type="protein sequence ID" value="KAH7227230.1"/>
    <property type="molecule type" value="Genomic_DNA"/>
</dbReference>
<organism evidence="2 3">
    <name type="scientific">Fusarium redolens</name>
    <dbReference type="NCBI Taxonomy" id="48865"/>
    <lineage>
        <taxon>Eukaryota</taxon>
        <taxon>Fungi</taxon>
        <taxon>Dikarya</taxon>
        <taxon>Ascomycota</taxon>
        <taxon>Pezizomycotina</taxon>
        <taxon>Sordariomycetes</taxon>
        <taxon>Hypocreomycetidae</taxon>
        <taxon>Hypocreales</taxon>
        <taxon>Nectriaceae</taxon>
        <taxon>Fusarium</taxon>
        <taxon>Fusarium redolens species complex</taxon>
    </lineage>
</organism>
<dbReference type="GeneID" id="70218858"/>
<feature type="chain" id="PRO_5040375199" evidence="1">
    <location>
        <begin position="24"/>
        <end position="112"/>
    </location>
</feature>